<keyword evidence="8 9" id="KW-0325">Glycoprotein</keyword>
<proteinExistence type="inferred from homology"/>
<evidence type="ECO:0000313" key="11">
    <source>
        <dbReference type="RefSeq" id="XP_014677191.1"/>
    </source>
</evidence>
<comment type="similarity">
    <text evidence="2 9">Belongs to the sulfotransferase 2 family.</text>
</comment>
<dbReference type="EC" id="2.8.2.-" evidence="9"/>
<evidence type="ECO:0000313" key="10">
    <source>
        <dbReference type="Proteomes" id="UP000695022"/>
    </source>
</evidence>
<protein>
    <recommendedName>
        <fullName evidence="9">Carbohydrate sulfotransferase</fullName>
        <ecNumber evidence="9">2.8.2.-</ecNumber>
    </recommendedName>
</protein>
<dbReference type="RefSeq" id="XP_014677191.1">
    <property type="nucleotide sequence ID" value="XM_014821705.1"/>
</dbReference>
<comment type="subcellular location">
    <subcellularLocation>
        <location evidence="1 9">Golgi apparatus membrane</location>
        <topology evidence="1 9">Single-pass type II membrane protein</topology>
    </subcellularLocation>
</comment>
<dbReference type="Pfam" id="PF03567">
    <property type="entry name" value="Sulfotransfer_2"/>
    <property type="match status" value="1"/>
</dbReference>
<evidence type="ECO:0000256" key="3">
    <source>
        <dbReference type="ARBA" id="ARBA00022679"/>
    </source>
</evidence>
<evidence type="ECO:0000256" key="6">
    <source>
        <dbReference type="ARBA" id="ARBA00023034"/>
    </source>
</evidence>
<sequence>MSSPPAEVPRLDTYKDRLAWISHQCEKLGHTAVAKSLEFKPGLNVYSTPRHKLVYCAIPKIASTTWKFALIALEMAPPGSKADMQQFNVLPKGYPHMDINVGQYIQRLSTIKNSRRKAAILSNADTKFMFVRHPFIRLLSAYRDKIADDADDKGFRKSYLSRIPKHVGWQHAGGKISTSVSFVQFLNNVLGTPTERLDIHWARMVDVCDPCVINYDFVGKHESMHDDSAELLRRMGLAESIDFPMRNATYKTTSSDDVTLMRTYYKKVPLDLARQLHAKYEADFLLFNYTFPDELFA</sequence>
<evidence type="ECO:0000256" key="5">
    <source>
        <dbReference type="ARBA" id="ARBA00022989"/>
    </source>
</evidence>
<keyword evidence="10" id="KW-1185">Reference proteome</keyword>
<evidence type="ECO:0000256" key="8">
    <source>
        <dbReference type="ARBA" id="ARBA00023180"/>
    </source>
</evidence>
<dbReference type="PANTHER" id="PTHR12137">
    <property type="entry name" value="CARBOHYDRATE SULFOTRANSFERASE"/>
    <property type="match status" value="1"/>
</dbReference>
<dbReference type="Proteomes" id="UP000695022">
    <property type="component" value="Unplaced"/>
</dbReference>
<dbReference type="GeneID" id="106817058"/>
<keyword evidence="9" id="KW-0119">Carbohydrate metabolism</keyword>
<evidence type="ECO:0000256" key="7">
    <source>
        <dbReference type="ARBA" id="ARBA00023136"/>
    </source>
</evidence>
<evidence type="ECO:0000256" key="1">
    <source>
        <dbReference type="ARBA" id="ARBA00004323"/>
    </source>
</evidence>
<keyword evidence="6 9" id="KW-0333">Golgi apparatus</keyword>
<reference evidence="11" key="1">
    <citation type="submission" date="2025-08" db="UniProtKB">
        <authorList>
            <consortium name="RefSeq"/>
        </authorList>
    </citation>
    <scope>IDENTIFICATION</scope>
</reference>
<name>A0ABM1EYC0_PRICU</name>
<dbReference type="InterPro" id="IPR018011">
    <property type="entry name" value="Carb_sulfotrans_8-10"/>
</dbReference>
<evidence type="ECO:0000256" key="2">
    <source>
        <dbReference type="ARBA" id="ARBA00006339"/>
    </source>
</evidence>
<dbReference type="PANTHER" id="PTHR12137:SF54">
    <property type="entry name" value="CARBOHYDRATE SULFOTRANSFERASE"/>
    <property type="match status" value="1"/>
</dbReference>
<evidence type="ECO:0000256" key="9">
    <source>
        <dbReference type="RuleBase" id="RU364020"/>
    </source>
</evidence>
<keyword evidence="7" id="KW-0472">Membrane</keyword>
<keyword evidence="9" id="KW-0735">Signal-anchor</keyword>
<keyword evidence="4" id="KW-0812">Transmembrane</keyword>
<accession>A0ABM1EYC0</accession>
<gene>
    <name evidence="11" type="primary">LOC106817058</name>
</gene>
<organism evidence="10 11">
    <name type="scientific">Priapulus caudatus</name>
    <name type="common">Priapulid worm</name>
    <dbReference type="NCBI Taxonomy" id="37621"/>
    <lineage>
        <taxon>Eukaryota</taxon>
        <taxon>Metazoa</taxon>
        <taxon>Ecdysozoa</taxon>
        <taxon>Scalidophora</taxon>
        <taxon>Priapulida</taxon>
        <taxon>Priapulimorpha</taxon>
        <taxon>Priapulimorphida</taxon>
        <taxon>Priapulidae</taxon>
        <taxon>Priapulus</taxon>
    </lineage>
</organism>
<keyword evidence="5" id="KW-1133">Transmembrane helix</keyword>
<dbReference type="InterPro" id="IPR005331">
    <property type="entry name" value="Sulfotransferase"/>
</dbReference>
<keyword evidence="3 9" id="KW-0808">Transferase</keyword>
<evidence type="ECO:0000256" key="4">
    <source>
        <dbReference type="ARBA" id="ARBA00022692"/>
    </source>
</evidence>